<dbReference type="InterPro" id="IPR038286">
    <property type="entry name" value="IPK_sf"/>
</dbReference>
<comment type="similarity">
    <text evidence="1 4">Belongs to the inositol phosphokinase (IPK) family.</text>
</comment>
<sequence length="325" mass="36235">MHYFVICEQNPLFSLKLHFFFRIPKMVLNIKRASSLDGATVNVQDVLKPFDHQVGGHTPFTSLPNGHLLKPCVERELYFYQKMPKSLKSIAPLCCSTIQGSSVSTFDDSCVNCRQHQLENVVIPESIEGSPILNKRKLSKNFIVLSDLTYRMKSPRILDLKLGTRQHGDQATVAKIACMTAKCQSTTSATLGIRLCGMKRPPSESQNQISINKYEGRQMGKMELFLALQQFFDVSENVLELVQTKLLAIRDVLNETDGVRLFGASLLIVIESEITESTPIENLVRIKVVDFANATFGGFQGDNIYEGKDEGSILGLDTLLGIVKC</sequence>
<proteinExistence type="inferred from homology"/>
<dbReference type="Pfam" id="PF03770">
    <property type="entry name" value="IPK"/>
    <property type="match status" value="1"/>
</dbReference>
<dbReference type="Proteomes" id="UP000230233">
    <property type="component" value="Chromosome III"/>
</dbReference>
<dbReference type="PANTHER" id="PTHR12400">
    <property type="entry name" value="INOSITOL POLYPHOSPHATE KINASE"/>
    <property type="match status" value="1"/>
</dbReference>
<evidence type="ECO:0000256" key="4">
    <source>
        <dbReference type="RuleBase" id="RU363090"/>
    </source>
</evidence>
<dbReference type="EC" id="2.7.-.-" evidence="4"/>
<accession>A0A2G5UP98</accession>
<dbReference type="GO" id="GO:0046854">
    <property type="term" value="P:phosphatidylinositol phosphate biosynthetic process"/>
    <property type="evidence" value="ECO:0007669"/>
    <property type="project" value="TreeGrafter"/>
</dbReference>
<dbReference type="OrthoDB" id="2573163at2759"/>
<dbReference type="GO" id="GO:0032958">
    <property type="term" value="P:inositol phosphate biosynthetic process"/>
    <property type="evidence" value="ECO:0007669"/>
    <property type="project" value="InterPro"/>
</dbReference>
<evidence type="ECO:0000256" key="3">
    <source>
        <dbReference type="ARBA" id="ARBA00022777"/>
    </source>
</evidence>
<dbReference type="GO" id="GO:0000828">
    <property type="term" value="F:inositol hexakisphosphate kinase activity"/>
    <property type="evidence" value="ECO:0007669"/>
    <property type="project" value="TreeGrafter"/>
</dbReference>
<keyword evidence="2 4" id="KW-0808">Transferase</keyword>
<keyword evidence="3 4" id="KW-0418">Kinase</keyword>
<dbReference type="GO" id="GO:0005737">
    <property type="term" value="C:cytoplasm"/>
    <property type="evidence" value="ECO:0007669"/>
    <property type="project" value="TreeGrafter"/>
</dbReference>
<dbReference type="EMBL" id="PDUG01000003">
    <property type="protein sequence ID" value="PIC41382.1"/>
    <property type="molecule type" value="Genomic_DNA"/>
</dbReference>
<organism evidence="5 6">
    <name type="scientific">Caenorhabditis nigoni</name>
    <dbReference type="NCBI Taxonomy" id="1611254"/>
    <lineage>
        <taxon>Eukaryota</taxon>
        <taxon>Metazoa</taxon>
        <taxon>Ecdysozoa</taxon>
        <taxon>Nematoda</taxon>
        <taxon>Chromadorea</taxon>
        <taxon>Rhabditida</taxon>
        <taxon>Rhabditina</taxon>
        <taxon>Rhabditomorpha</taxon>
        <taxon>Rhabditoidea</taxon>
        <taxon>Rhabditidae</taxon>
        <taxon>Peloderinae</taxon>
        <taxon>Caenorhabditis</taxon>
    </lineage>
</organism>
<dbReference type="Gene3D" id="3.30.470.160">
    <property type="entry name" value="Inositol polyphosphate kinase"/>
    <property type="match status" value="1"/>
</dbReference>
<keyword evidence="6" id="KW-1185">Reference proteome</keyword>
<reference evidence="6" key="1">
    <citation type="submission" date="2017-10" db="EMBL/GenBank/DDBJ databases">
        <title>Rapid genome shrinkage in a self-fertile nematode reveals novel sperm competition proteins.</title>
        <authorList>
            <person name="Yin D."/>
            <person name="Schwarz E.M."/>
            <person name="Thomas C.G."/>
            <person name="Felde R.L."/>
            <person name="Korf I.F."/>
            <person name="Cutter A.D."/>
            <person name="Schartner C.M."/>
            <person name="Ralston E.J."/>
            <person name="Meyer B.J."/>
            <person name="Haag E.S."/>
        </authorList>
    </citation>
    <scope>NUCLEOTIDE SEQUENCE [LARGE SCALE GENOMIC DNA]</scope>
    <source>
        <strain evidence="6">JU1422</strain>
    </source>
</reference>
<dbReference type="SUPFAM" id="SSF56104">
    <property type="entry name" value="SAICAR synthase-like"/>
    <property type="match status" value="1"/>
</dbReference>
<name>A0A2G5UP98_9PELO</name>
<evidence type="ECO:0000256" key="1">
    <source>
        <dbReference type="ARBA" id="ARBA00007374"/>
    </source>
</evidence>
<comment type="caution">
    <text evidence="5">The sequence shown here is derived from an EMBL/GenBank/DDBJ whole genome shotgun (WGS) entry which is preliminary data.</text>
</comment>
<evidence type="ECO:0000313" key="6">
    <source>
        <dbReference type="Proteomes" id="UP000230233"/>
    </source>
</evidence>
<evidence type="ECO:0000256" key="2">
    <source>
        <dbReference type="ARBA" id="ARBA00022679"/>
    </source>
</evidence>
<protein>
    <recommendedName>
        <fullName evidence="4">Kinase</fullName>
        <ecNumber evidence="4">2.7.-.-</ecNumber>
    </recommendedName>
</protein>
<dbReference type="InterPro" id="IPR005522">
    <property type="entry name" value="IPK"/>
</dbReference>
<dbReference type="STRING" id="1611254.A0A2G5UP98"/>
<gene>
    <name evidence="5" type="primary">Cni-Y22D7AR.6</name>
    <name evidence="5" type="synonym">Cnig_chr_III.g8822</name>
    <name evidence="5" type="ORF">B9Z55_008822</name>
</gene>
<dbReference type="GO" id="GO:0005634">
    <property type="term" value="C:nucleus"/>
    <property type="evidence" value="ECO:0007669"/>
    <property type="project" value="TreeGrafter"/>
</dbReference>
<evidence type="ECO:0000313" key="5">
    <source>
        <dbReference type="EMBL" id="PIC41382.1"/>
    </source>
</evidence>
<dbReference type="PANTHER" id="PTHR12400:SF83">
    <property type="entry name" value="KINASE"/>
    <property type="match status" value="1"/>
</dbReference>
<dbReference type="AlphaFoldDB" id="A0A2G5UP98"/>